<keyword evidence="3" id="KW-1185">Reference proteome</keyword>
<reference evidence="2 3" key="1">
    <citation type="journal article" date="2018" name="Mol. Plant">
        <title>The genome of Artemisia annua provides insight into the evolution of Asteraceae family and artemisinin biosynthesis.</title>
        <authorList>
            <person name="Shen Q."/>
            <person name="Zhang L."/>
            <person name="Liao Z."/>
            <person name="Wang S."/>
            <person name="Yan T."/>
            <person name="Shi P."/>
            <person name="Liu M."/>
            <person name="Fu X."/>
            <person name="Pan Q."/>
            <person name="Wang Y."/>
            <person name="Lv Z."/>
            <person name="Lu X."/>
            <person name="Zhang F."/>
            <person name="Jiang W."/>
            <person name="Ma Y."/>
            <person name="Chen M."/>
            <person name="Hao X."/>
            <person name="Li L."/>
            <person name="Tang Y."/>
            <person name="Lv G."/>
            <person name="Zhou Y."/>
            <person name="Sun X."/>
            <person name="Brodelius P.E."/>
            <person name="Rose J.K.C."/>
            <person name="Tang K."/>
        </authorList>
    </citation>
    <scope>NUCLEOTIDE SEQUENCE [LARGE SCALE GENOMIC DNA]</scope>
    <source>
        <strain evidence="3">cv. Huhao1</strain>
        <tissue evidence="2">Leaf</tissue>
    </source>
</reference>
<dbReference type="SUPFAM" id="SSF57756">
    <property type="entry name" value="Retrovirus zinc finger-like domains"/>
    <property type="match status" value="1"/>
</dbReference>
<evidence type="ECO:0000256" key="1">
    <source>
        <dbReference type="SAM" id="MobiDB-lite"/>
    </source>
</evidence>
<dbReference type="GO" id="GO:0003676">
    <property type="term" value="F:nucleic acid binding"/>
    <property type="evidence" value="ECO:0007669"/>
    <property type="project" value="InterPro"/>
</dbReference>
<protein>
    <submittedName>
        <fullName evidence="2">Ribonuclease H-like domain-containing protein</fullName>
    </submittedName>
</protein>
<feature type="region of interest" description="Disordered" evidence="1">
    <location>
        <begin position="125"/>
        <end position="156"/>
    </location>
</feature>
<dbReference type="PANTHER" id="PTHR34222">
    <property type="entry name" value="GAG_PRE-INTEGRS DOMAIN-CONTAINING PROTEIN"/>
    <property type="match status" value="1"/>
</dbReference>
<feature type="region of interest" description="Disordered" evidence="1">
    <location>
        <begin position="42"/>
        <end position="64"/>
    </location>
</feature>
<dbReference type="AlphaFoldDB" id="A0A2U1Q3G4"/>
<sequence length="232" mass="25037">MSSAAASGDDVVNAVETVINISLTKPNATAFASKFFDNKKKFNNNKGSNSSSSNNPSNRGPNPNLKCTNCNKIGHTVDRCFEIIGYPAGHPKRNFNANTKLVTSNNASADVFETGVSKDLNHKNFFDVNNPKSPNDEGRVSSNDEGTELNSLSEDGNSVATSMEENTHLEGTVSPETNSIDINTDVNSDFDSKSQILIKEACQSSLYGGQPDPQDCQKVLMILLLKEKLNLT</sequence>
<proteinExistence type="predicted"/>
<feature type="compositionally biased region" description="Low complexity" evidence="1">
    <location>
        <begin position="44"/>
        <end position="64"/>
    </location>
</feature>
<dbReference type="Proteomes" id="UP000245207">
    <property type="component" value="Unassembled WGS sequence"/>
</dbReference>
<evidence type="ECO:0000313" key="2">
    <source>
        <dbReference type="EMBL" id="PWA92558.1"/>
    </source>
</evidence>
<feature type="compositionally biased region" description="Polar residues" evidence="1">
    <location>
        <begin position="140"/>
        <end position="156"/>
    </location>
</feature>
<dbReference type="EMBL" id="PKPP01000455">
    <property type="protein sequence ID" value="PWA92558.1"/>
    <property type="molecule type" value="Genomic_DNA"/>
</dbReference>
<dbReference type="InterPro" id="IPR036875">
    <property type="entry name" value="Znf_CCHC_sf"/>
</dbReference>
<organism evidence="2 3">
    <name type="scientific">Artemisia annua</name>
    <name type="common">Sweet wormwood</name>
    <dbReference type="NCBI Taxonomy" id="35608"/>
    <lineage>
        <taxon>Eukaryota</taxon>
        <taxon>Viridiplantae</taxon>
        <taxon>Streptophyta</taxon>
        <taxon>Embryophyta</taxon>
        <taxon>Tracheophyta</taxon>
        <taxon>Spermatophyta</taxon>
        <taxon>Magnoliopsida</taxon>
        <taxon>eudicotyledons</taxon>
        <taxon>Gunneridae</taxon>
        <taxon>Pentapetalae</taxon>
        <taxon>asterids</taxon>
        <taxon>campanulids</taxon>
        <taxon>Asterales</taxon>
        <taxon>Asteraceae</taxon>
        <taxon>Asteroideae</taxon>
        <taxon>Anthemideae</taxon>
        <taxon>Artemisiinae</taxon>
        <taxon>Artemisia</taxon>
    </lineage>
</organism>
<gene>
    <name evidence="2" type="ORF">CTI12_AA078970</name>
</gene>
<dbReference type="OrthoDB" id="1746290at2759"/>
<dbReference type="GO" id="GO:0008270">
    <property type="term" value="F:zinc ion binding"/>
    <property type="evidence" value="ECO:0007669"/>
    <property type="project" value="InterPro"/>
</dbReference>
<name>A0A2U1Q3G4_ARTAN</name>
<dbReference type="PANTHER" id="PTHR34222:SF99">
    <property type="entry name" value="PROTEIN, PUTATIVE-RELATED"/>
    <property type="match status" value="1"/>
</dbReference>
<comment type="caution">
    <text evidence="2">The sequence shown here is derived from an EMBL/GenBank/DDBJ whole genome shotgun (WGS) entry which is preliminary data.</text>
</comment>
<evidence type="ECO:0000313" key="3">
    <source>
        <dbReference type="Proteomes" id="UP000245207"/>
    </source>
</evidence>
<accession>A0A2U1Q3G4</accession>